<dbReference type="InterPro" id="IPR003812">
    <property type="entry name" value="Fido"/>
</dbReference>
<feature type="domain" description="Fido" evidence="1">
    <location>
        <begin position="122"/>
        <end position="260"/>
    </location>
</feature>
<dbReference type="InterPro" id="IPR025758">
    <property type="entry name" value="Fic/DOC_N"/>
</dbReference>
<dbReference type="InterPro" id="IPR026287">
    <property type="entry name" value="SoFic-like"/>
</dbReference>
<reference evidence="2 3" key="1">
    <citation type="submission" date="2022-06" db="EMBL/GenBank/DDBJ databases">
        <title>Pseudarthrobacter sp. strain RMG13 Genome sequencing and assembly.</title>
        <authorList>
            <person name="Kim I."/>
        </authorList>
    </citation>
    <scope>NUCLEOTIDE SEQUENCE [LARGE SCALE GENOMIC DNA]</scope>
    <source>
        <strain evidence="2 3">RMG13</strain>
    </source>
</reference>
<dbReference type="PIRSF" id="PIRSF038925">
    <property type="entry name" value="AMP-prot_trans"/>
    <property type="match status" value="1"/>
</dbReference>
<dbReference type="Gene3D" id="1.10.3290.10">
    <property type="entry name" value="Fido-like domain"/>
    <property type="match status" value="1"/>
</dbReference>
<comment type="caution">
    <text evidence="2">The sequence shown here is derived from an EMBL/GenBank/DDBJ whole genome shotgun (WGS) entry which is preliminary data.</text>
</comment>
<dbReference type="Gene3D" id="1.10.10.10">
    <property type="entry name" value="Winged helix-like DNA-binding domain superfamily/Winged helix DNA-binding domain"/>
    <property type="match status" value="1"/>
</dbReference>
<dbReference type="InterPro" id="IPR036390">
    <property type="entry name" value="WH_DNA-bd_sf"/>
</dbReference>
<dbReference type="Pfam" id="PF13784">
    <property type="entry name" value="Fic_N"/>
    <property type="match status" value="1"/>
</dbReference>
<evidence type="ECO:0000313" key="3">
    <source>
        <dbReference type="Proteomes" id="UP001524318"/>
    </source>
</evidence>
<dbReference type="PANTHER" id="PTHR13504">
    <property type="entry name" value="FIDO DOMAIN-CONTAINING PROTEIN DDB_G0283145"/>
    <property type="match status" value="1"/>
</dbReference>
<dbReference type="EMBL" id="JANCLV010000004">
    <property type="protein sequence ID" value="MCP8999597.1"/>
    <property type="molecule type" value="Genomic_DNA"/>
</dbReference>
<name>A0ABT1LMG4_9MICC</name>
<dbReference type="InterPro" id="IPR040198">
    <property type="entry name" value="Fido_containing"/>
</dbReference>
<organism evidence="2 3">
    <name type="scientific">Pseudarthrobacter humi</name>
    <dbReference type="NCBI Taxonomy" id="2952523"/>
    <lineage>
        <taxon>Bacteria</taxon>
        <taxon>Bacillati</taxon>
        <taxon>Actinomycetota</taxon>
        <taxon>Actinomycetes</taxon>
        <taxon>Micrococcales</taxon>
        <taxon>Micrococcaceae</taxon>
        <taxon>Pseudarthrobacter</taxon>
    </lineage>
</organism>
<dbReference type="InterPro" id="IPR036388">
    <property type="entry name" value="WH-like_DNA-bd_sf"/>
</dbReference>
<protein>
    <submittedName>
        <fullName evidence="2">Fic family protein</fullName>
    </submittedName>
</protein>
<keyword evidence="3" id="KW-1185">Reference proteome</keyword>
<accession>A0ABT1LMG4</accession>
<evidence type="ECO:0000313" key="2">
    <source>
        <dbReference type="EMBL" id="MCP8999597.1"/>
    </source>
</evidence>
<dbReference type="SUPFAM" id="SSF46785">
    <property type="entry name" value="Winged helix' DNA-binding domain"/>
    <property type="match status" value="1"/>
</dbReference>
<dbReference type="Proteomes" id="UP001524318">
    <property type="component" value="Unassembled WGS sequence"/>
</dbReference>
<dbReference type="SUPFAM" id="SSF140931">
    <property type="entry name" value="Fic-like"/>
    <property type="match status" value="1"/>
</dbReference>
<gene>
    <name evidence="2" type="ORF">NFC73_07610</name>
</gene>
<dbReference type="PANTHER" id="PTHR13504:SF35">
    <property type="entry name" value="PROTEIN ADENYLYLTRANSFERASE SOFIC"/>
    <property type="match status" value="1"/>
</dbReference>
<dbReference type="InterPro" id="IPR048770">
    <property type="entry name" value="SoFic-like_C"/>
</dbReference>
<dbReference type="RefSeq" id="WP_254749006.1">
    <property type="nucleotide sequence ID" value="NZ_JANCLV010000004.1"/>
</dbReference>
<dbReference type="InterPro" id="IPR036597">
    <property type="entry name" value="Fido-like_dom_sf"/>
</dbReference>
<proteinExistence type="predicted"/>
<dbReference type="PROSITE" id="PS51459">
    <property type="entry name" value="FIDO"/>
    <property type="match status" value="1"/>
</dbReference>
<dbReference type="Pfam" id="PF21248">
    <property type="entry name" value="SoFic-like_C"/>
    <property type="match status" value="1"/>
</dbReference>
<dbReference type="Pfam" id="PF02661">
    <property type="entry name" value="Fic"/>
    <property type="match status" value="1"/>
</dbReference>
<evidence type="ECO:0000259" key="1">
    <source>
        <dbReference type="PROSITE" id="PS51459"/>
    </source>
</evidence>
<sequence length="378" mass="41730">MSPWDPKKPHNDLLPLPPKGEVETVAVLKLAIEARAALAALNQATLSMTNPSVLINAIPLLEAQASSEVENIVTTTDELFMHAQDESSANPATREALRYRTALFEGFESVTSRGIVTTNTAREVCSIIKMHTMDLRSGNGTFIGNPDTQTAVYTPPEGYGVIDAKLGDWELFVNSSAGYDPLVRMAIAHYQFEAIHPFEDGNGRTGRVLNVLMLVAAGLLSQPVLYLSRYIIGNKNDYYKKLLAVTADEAWTDWILYMLEGVRQTSISTLKKIDAIRTLQGIMKLEMSQAISGGGHVGLLDVLFEQPYCRISNVMEVCGVSRPTATNWLNALKDNNVLVDVKVGRERLFINTRYMQLLVEDESPASESSESTQEEKLF</sequence>